<dbReference type="EMBL" id="JAVXUP010000272">
    <property type="protein sequence ID" value="KAK3032343.1"/>
    <property type="molecule type" value="Genomic_DNA"/>
</dbReference>
<comment type="caution">
    <text evidence="3">The sequence shown here is derived from an EMBL/GenBank/DDBJ whole genome shotgun (WGS) entry which is preliminary data.</text>
</comment>
<reference evidence="3" key="1">
    <citation type="submission" date="2022-12" db="EMBL/GenBank/DDBJ databases">
        <title>Draft genome assemblies for two species of Escallonia (Escalloniales).</title>
        <authorList>
            <person name="Chanderbali A."/>
            <person name="Dervinis C."/>
            <person name="Anghel I."/>
            <person name="Soltis D."/>
            <person name="Soltis P."/>
            <person name="Zapata F."/>
        </authorList>
    </citation>
    <scope>NUCLEOTIDE SEQUENCE</scope>
    <source>
        <strain evidence="3">UCBG64.0493</strain>
        <tissue evidence="3">Leaf</tissue>
    </source>
</reference>
<gene>
    <name evidence="3" type="ORF">RJ639_035394</name>
</gene>
<evidence type="ECO:0000256" key="1">
    <source>
        <dbReference type="SAM" id="Coils"/>
    </source>
</evidence>
<organism evidence="3 4">
    <name type="scientific">Escallonia herrerae</name>
    <dbReference type="NCBI Taxonomy" id="1293975"/>
    <lineage>
        <taxon>Eukaryota</taxon>
        <taxon>Viridiplantae</taxon>
        <taxon>Streptophyta</taxon>
        <taxon>Embryophyta</taxon>
        <taxon>Tracheophyta</taxon>
        <taxon>Spermatophyta</taxon>
        <taxon>Magnoliopsida</taxon>
        <taxon>eudicotyledons</taxon>
        <taxon>Gunneridae</taxon>
        <taxon>Pentapetalae</taxon>
        <taxon>asterids</taxon>
        <taxon>campanulids</taxon>
        <taxon>Escalloniales</taxon>
        <taxon>Escalloniaceae</taxon>
        <taxon>Escallonia</taxon>
    </lineage>
</organism>
<dbReference type="Proteomes" id="UP001188597">
    <property type="component" value="Unassembled WGS sequence"/>
</dbReference>
<dbReference type="Pfam" id="PF03469">
    <property type="entry name" value="XH"/>
    <property type="match status" value="1"/>
</dbReference>
<evidence type="ECO:0000313" key="3">
    <source>
        <dbReference type="EMBL" id="KAK3032343.1"/>
    </source>
</evidence>
<keyword evidence="4" id="KW-1185">Reference proteome</keyword>
<proteinExistence type="predicted"/>
<name>A0AA88WR04_9ASTE</name>
<dbReference type="GO" id="GO:0080188">
    <property type="term" value="P:gene silencing by siRNA-directed DNA methylation"/>
    <property type="evidence" value="ECO:0007669"/>
    <property type="project" value="InterPro"/>
</dbReference>
<dbReference type="PANTHER" id="PTHR21596">
    <property type="entry name" value="RIBONUCLEASE P SUBUNIT P38"/>
    <property type="match status" value="1"/>
</dbReference>
<dbReference type="InterPro" id="IPR005379">
    <property type="entry name" value="FDM1-5/IDN2_XH"/>
</dbReference>
<dbReference type="InterPro" id="IPR045177">
    <property type="entry name" value="FDM1-5/IDN2"/>
</dbReference>
<dbReference type="PANTHER" id="PTHR21596:SF3">
    <property type="entry name" value="FACTOR OF DNA METHYLATION 1-RELATED"/>
    <property type="match status" value="1"/>
</dbReference>
<dbReference type="AlphaFoldDB" id="A0AA88WR04"/>
<evidence type="ECO:0000259" key="2">
    <source>
        <dbReference type="Pfam" id="PF03469"/>
    </source>
</evidence>
<sequence>MNSVQFCATSATRAPDLRPCDGSTATSPRVAVSPHRGAADMPAAASLFAVQEREKKAALEQIFALEKELDAKQQLQLEIEDLRSSKEVIQDPGCHPFKVLETEGKGNEDVYGVVATAFKEMNEYNPSRRYIVPELWNFKRERKATLKEDIAYAMDKISRKSRRRVFEF</sequence>
<evidence type="ECO:0000313" key="4">
    <source>
        <dbReference type="Proteomes" id="UP001188597"/>
    </source>
</evidence>
<protein>
    <recommendedName>
        <fullName evidence="2">Factor of DNA methylation 1-5/IDN2 domain-containing protein</fullName>
    </recommendedName>
</protein>
<feature type="domain" description="Factor of DNA methylation 1-5/IDN2" evidence="2">
    <location>
        <begin position="108"/>
        <end position="162"/>
    </location>
</feature>
<accession>A0AA88WR04</accession>
<feature type="coiled-coil region" evidence="1">
    <location>
        <begin position="48"/>
        <end position="85"/>
    </location>
</feature>
<keyword evidence="1" id="KW-0175">Coiled coil</keyword>